<evidence type="ECO:0000256" key="2">
    <source>
        <dbReference type="ARBA" id="ARBA00023239"/>
    </source>
</evidence>
<evidence type="ECO:0000313" key="4">
    <source>
        <dbReference type="Proteomes" id="UP000199163"/>
    </source>
</evidence>
<dbReference type="InterPro" id="IPR029045">
    <property type="entry name" value="ClpP/crotonase-like_dom_sf"/>
</dbReference>
<dbReference type="Gene3D" id="3.90.226.10">
    <property type="entry name" value="2-enoyl-CoA Hydratase, Chain A, domain 1"/>
    <property type="match status" value="1"/>
</dbReference>
<evidence type="ECO:0000256" key="1">
    <source>
        <dbReference type="ARBA" id="ARBA00005254"/>
    </source>
</evidence>
<organism evidence="3 4">
    <name type="scientific">Alteribacillus persepolensis</name>
    <dbReference type="NCBI Taxonomy" id="568899"/>
    <lineage>
        <taxon>Bacteria</taxon>
        <taxon>Bacillati</taxon>
        <taxon>Bacillota</taxon>
        <taxon>Bacilli</taxon>
        <taxon>Bacillales</taxon>
        <taxon>Bacillaceae</taxon>
        <taxon>Alteribacillus</taxon>
    </lineage>
</organism>
<dbReference type="RefSeq" id="WP_091274626.1">
    <property type="nucleotide sequence ID" value="NZ_FNDK01000017.1"/>
</dbReference>
<dbReference type="AlphaFoldDB" id="A0A1G8GU12"/>
<dbReference type="CDD" id="cd06558">
    <property type="entry name" value="crotonase-like"/>
    <property type="match status" value="1"/>
</dbReference>
<dbReference type="SUPFAM" id="SSF52096">
    <property type="entry name" value="ClpP/crotonase"/>
    <property type="match status" value="1"/>
</dbReference>
<dbReference type="PANTHER" id="PTHR11941">
    <property type="entry name" value="ENOYL-COA HYDRATASE-RELATED"/>
    <property type="match status" value="1"/>
</dbReference>
<dbReference type="Gene3D" id="1.10.12.10">
    <property type="entry name" value="Lyase 2-enoyl-coa Hydratase, Chain A, domain 2"/>
    <property type="match status" value="1"/>
</dbReference>
<dbReference type="InterPro" id="IPR014748">
    <property type="entry name" value="Enoyl-CoA_hydra_C"/>
</dbReference>
<dbReference type="InterPro" id="IPR001753">
    <property type="entry name" value="Enoyl-CoA_hydra/iso"/>
</dbReference>
<dbReference type="OrthoDB" id="9775794at2"/>
<accession>A0A1G8GU12</accession>
<dbReference type="PANTHER" id="PTHR11941:SF54">
    <property type="entry name" value="ENOYL-COA HYDRATASE, MITOCHONDRIAL"/>
    <property type="match status" value="1"/>
</dbReference>
<dbReference type="Proteomes" id="UP000199163">
    <property type="component" value="Unassembled WGS sequence"/>
</dbReference>
<dbReference type="Pfam" id="PF00378">
    <property type="entry name" value="ECH_1"/>
    <property type="match status" value="1"/>
</dbReference>
<protein>
    <submittedName>
        <fullName evidence="3">Enoyl-CoA hydratase</fullName>
    </submittedName>
</protein>
<comment type="similarity">
    <text evidence="1">Belongs to the enoyl-CoA hydratase/isomerase family.</text>
</comment>
<dbReference type="GO" id="GO:0006635">
    <property type="term" value="P:fatty acid beta-oxidation"/>
    <property type="evidence" value="ECO:0007669"/>
    <property type="project" value="TreeGrafter"/>
</dbReference>
<dbReference type="GO" id="GO:0016836">
    <property type="term" value="F:hydro-lyase activity"/>
    <property type="evidence" value="ECO:0007669"/>
    <property type="project" value="UniProtKB-ARBA"/>
</dbReference>
<dbReference type="FunFam" id="3.90.226.10:FF:000009">
    <property type="entry name" value="Carnitinyl-CoA dehydratase"/>
    <property type="match status" value="1"/>
</dbReference>
<dbReference type="STRING" id="568899.SAMN05192534_11710"/>
<gene>
    <name evidence="3" type="ORF">SAMN05192534_11710</name>
</gene>
<dbReference type="FunFam" id="1.10.12.10:FF:000001">
    <property type="entry name" value="Probable enoyl-CoA hydratase, mitochondrial"/>
    <property type="match status" value="1"/>
</dbReference>
<keyword evidence="2" id="KW-0456">Lyase</keyword>
<name>A0A1G8GU12_9BACI</name>
<proteinExistence type="inferred from homology"/>
<sequence length="266" mass="28391">MAGNHHAAASNKVQVTIEEGLAIVTINNPPVNSLTQEVMNEFHRAIDLLAKNEHIQAVIITGAGEKAFVAGADIKQFLSLDEQDGRQLSLDGQLVFEKMEQLPVPVICAVNGAALGGGFELALACDIRIAAENAKLGLPEVGLGLIPGYGGTQRLTRLIGLGKAKEIIFTGKPLSAQEAHQIGLVEKAVPEKNALEAAKDMAAHMMKNSPQAISKAKMALHKALETHLQDGLEIEAHLFGKAMATKDCKEGAAAFLEKRPPHFQRH</sequence>
<dbReference type="EMBL" id="FNDK01000017">
    <property type="protein sequence ID" value="SDH97803.1"/>
    <property type="molecule type" value="Genomic_DNA"/>
</dbReference>
<reference evidence="3 4" key="1">
    <citation type="submission" date="2016-10" db="EMBL/GenBank/DDBJ databases">
        <authorList>
            <person name="de Groot N.N."/>
        </authorList>
    </citation>
    <scope>NUCLEOTIDE SEQUENCE [LARGE SCALE GENOMIC DNA]</scope>
    <source>
        <strain evidence="3 4">DSM 21632</strain>
    </source>
</reference>
<keyword evidence="4" id="KW-1185">Reference proteome</keyword>
<evidence type="ECO:0000313" key="3">
    <source>
        <dbReference type="EMBL" id="SDH97803.1"/>
    </source>
</evidence>